<name>A0AAI9J5S3_BORPT</name>
<organism evidence="1 2">
    <name type="scientific">Bordetella pertussis CHLA-26</name>
    <dbReference type="NCBI Taxonomy" id="1331284"/>
    <lineage>
        <taxon>Bacteria</taxon>
        <taxon>Pseudomonadati</taxon>
        <taxon>Pseudomonadota</taxon>
        <taxon>Betaproteobacteria</taxon>
        <taxon>Burkholderiales</taxon>
        <taxon>Alcaligenaceae</taxon>
        <taxon>Bordetella</taxon>
    </lineage>
</organism>
<sequence length="100" mass="11544">MARCPIPSTNRASFFQDVAKSARSPSEIKNNFIVFIELRAFLAYSQVLSNRKIRTSGRLRMLFFREYRPDVTAGVTATLRNVPQCCPCFRARHRTASSWR</sequence>
<dbReference type="Proteomes" id="UP000018679">
    <property type="component" value="Unassembled WGS sequence"/>
</dbReference>
<dbReference type="AlphaFoldDB" id="A0AAI9J5S3"/>
<gene>
    <name evidence="1" type="ORF">L566_0982</name>
</gene>
<comment type="caution">
    <text evidence="1">The sequence shown here is derived from an EMBL/GenBank/DDBJ whole genome shotgun (WGS) entry which is preliminary data.</text>
</comment>
<evidence type="ECO:0000313" key="1">
    <source>
        <dbReference type="EMBL" id="ETH33242.1"/>
    </source>
</evidence>
<protein>
    <submittedName>
        <fullName evidence="1">Uncharacterized protein</fullName>
    </submittedName>
</protein>
<dbReference type="EMBL" id="AXSB02000002">
    <property type="protein sequence ID" value="ETH33242.1"/>
    <property type="molecule type" value="Genomic_DNA"/>
</dbReference>
<proteinExistence type="predicted"/>
<evidence type="ECO:0000313" key="2">
    <source>
        <dbReference type="Proteomes" id="UP000018679"/>
    </source>
</evidence>
<accession>A0AAI9J5S3</accession>
<reference evidence="1 2" key="1">
    <citation type="journal article" date="2013" name="Genome Announc.">
        <title>Genome Sequences of 28 Bordetella pertussis U.S. Outbreak Strains Dating from 2010 to 2012.</title>
        <authorList>
            <person name="Harvill E.T."/>
            <person name="Goodfield L.L."/>
            <person name="Ivanov Y."/>
            <person name="Meyer J.A."/>
            <person name="Newth C."/>
            <person name="Cassiday P."/>
            <person name="Tondella M.L."/>
            <person name="Liao P."/>
            <person name="Zimmerman J."/>
            <person name="Meert K."/>
            <person name="Wessel D."/>
            <person name="Berger J."/>
            <person name="Dean J.M."/>
            <person name="Holubkov R."/>
            <person name="Burr J."/>
            <person name="Liu T."/>
            <person name="Brinkac L."/>
            <person name="Kim M."/>
            <person name="Losada L."/>
        </authorList>
    </citation>
    <scope>NUCLEOTIDE SEQUENCE [LARGE SCALE GENOMIC DNA]</scope>
    <source>
        <strain evidence="1 2">CHLA-26</strain>
    </source>
</reference>